<comment type="caution">
    <text evidence="3">The sequence shown here is derived from an EMBL/GenBank/DDBJ whole genome shotgun (WGS) entry which is preliminary data.</text>
</comment>
<protein>
    <recommendedName>
        <fullName evidence="2">FAR1 domain-containing protein</fullName>
    </recommendedName>
</protein>
<feature type="domain" description="FAR1" evidence="2">
    <location>
        <begin position="128"/>
        <end position="216"/>
    </location>
</feature>
<evidence type="ECO:0000259" key="2">
    <source>
        <dbReference type="Pfam" id="PF03101"/>
    </source>
</evidence>
<evidence type="ECO:0000256" key="1">
    <source>
        <dbReference type="SAM" id="Coils"/>
    </source>
</evidence>
<feature type="coiled-coil region" evidence="1">
    <location>
        <begin position="223"/>
        <end position="282"/>
    </location>
</feature>
<reference evidence="3 4" key="1">
    <citation type="journal article" date="2024" name="G3 (Bethesda)">
        <title>Genome assembly of Hibiscus sabdariffa L. provides insights into metabolisms of medicinal natural products.</title>
        <authorList>
            <person name="Kim T."/>
        </authorList>
    </citation>
    <scope>NUCLEOTIDE SEQUENCE [LARGE SCALE GENOMIC DNA]</scope>
    <source>
        <strain evidence="3">TK-2024</strain>
        <tissue evidence="3">Old leaves</tissue>
    </source>
</reference>
<keyword evidence="1" id="KW-0175">Coiled coil</keyword>
<dbReference type="Pfam" id="PF03101">
    <property type="entry name" value="FAR1"/>
    <property type="match status" value="1"/>
</dbReference>
<dbReference type="PANTHER" id="PTHR46328:SF39">
    <property type="entry name" value="PROTEIN FAR1-RELATED SEQUENCE 5-LIKE"/>
    <property type="match status" value="1"/>
</dbReference>
<dbReference type="PANTHER" id="PTHR46328">
    <property type="entry name" value="FAR-RED IMPAIRED RESPONSIVE (FAR1) FAMILY PROTEIN-RELATED"/>
    <property type="match status" value="1"/>
</dbReference>
<name>A0ABR2NQZ9_9ROSI</name>
<sequence>MLFPSFTGNINCADVCRPLYVFGYSDNLTIPECLEKNHTEHIVIRESCIEGESSVSEADKNKEEDKVLIIESSIDGESSVSEVNKNEEEKVLVTESCAGLESELCEHNMNQEPHVGMTFESAEAAKAFYDEYARRVGFLTRIVSSHKSELDGSIVNRRLACNKEGFNQNRQKSTRARIRKRQSKREGCMARMNVKQEKSGRYVISKIVKEHNHPLIVASSKDHDGKDKKIQELSSELNQANEELVLCREQLCAIMASIEEHTNRLSKTIDGALRNIEEVESRDHCSHNL</sequence>
<dbReference type="Proteomes" id="UP001396334">
    <property type="component" value="Unassembled WGS sequence"/>
</dbReference>
<proteinExistence type="predicted"/>
<evidence type="ECO:0000313" key="4">
    <source>
        <dbReference type="Proteomes" id="UP001396334"/>
    </source>
</evidence>
<gene>
    <name evidence="3" type="ORF">V6N11_055576</name>
</gene>
<accession>A0ABR2NQZ9</accession>
<keyword evidence="4" id="KW-1185">Reference proteome</keyword>
<organism evidence="3 4">
    <name type="scientific">Hibiscus sabdariffa</name>
    <name type="common">roselle</name>
    <dbReference type="NCBI Taxonomy" id="183260"/>
    <lineage>
        <taxon>Eukaryota</taxon>
        <taxon>Viridiplantae</taxon>
        <taxon>Streptophyta</taxon>
        <taxon>Embryophyta</taxon>
        <taxon>Tracheophyta</taxon>
        <taxon>Spermatophyta</taxon>
        <taxon>Magnoliopsida</taxon>
        <taxon>eudicotyledons</taxon>
        <taxon>Gunneridae</taxon>
        <taxon>Pentapetalae</taxon>
        <taxon>rosids</taxon>
        <taxon>malvids</taxon>
        <taxon>Malvales</taxon>
        <taxon>Malvaceae</taxon>
        <taxon>Malvoideae</taxon>
        <taxon>Hibiscus</taxon>
    </lineage>
</organism>
<dbReference type="EMBL" id="JBBPBN010000111">
    <property type="protein sequence ID" value="KAK8978589.1"/>
    <property type="molecule type" value="Genomic_DNA"/>
</dbReference>
<dbReference type="InterPro" id="IPR004330">
    <property type="entry name" value="FAR1_DNA_bnd_dom"/>
</dbReference>
<evidence type="ECO:0000313" key="3">
    <source>
        <dbReference type="EMBL" id="KAK8978589.1"/>
    </source>
</evidence>